<evidence type="ECO:0000313" key="8">
    <source>
        <dbReference type="EMBL" id="NYB74276.1"/>
    </source>
</evidence>
<dbReference type="GO" id="GO:0006465">
    <property type="term" value="P:signal peptide processing"/>
    <property type="evidence" value="ECO:0007669"/>
    <property type="project" value="UniProtKB-UniRule"/>
</dbReference>
<dbReference type="GO" id="GO:0016020">
    <property type="term" value="C:membrane"/>
    <property type="evidence" value="ECO:0007669"/>
    <property type="project" value="UniProtKB-SubCell"/>
</dbReference>
<dbReference type="InterPro" id="IPR001733">
    <property type="entry name" value="Peptidase_S26B"/>
</dbReference>
<keyword evidence="3 6" id="KW-1133">Transmembrane helix</keyword>
<feature type="transmembrane region" description="Helical" evidence="6">
    <location>
        <begin position="264"/>
        <end position="288"/>
    </location>
</feature>
<evidence type="ECO:0000256" key="2">
    <source>
        <dbReference type="ARBA" id="ARBA00022692"/>
    </source>
</evidence>
<evidence type="ECO:0000256" key="6">
    <source>
        <dbReference type="SAM" id="Phobius"/>
    </source>
</evidence>
<keyword evidence="2 6" id="KW-0812">Transmembrane</keyword>
<sequence>MEQRKTKFIPTRASYKNCILVIMLTMSIYILENSPAASLIGGTLFTYVIKPLLWFGVAVFIWQMPHIKPTAKLRHKKFIYLWAFIFGVAYVLINLLAGLLGGIGKSPYSHSLLGIIKNLIYVVPLLTGGEFVRSYLVNSITKKENYFVFIMIALLMTFTSFSINKYLGLSNIEGTVQFAAEYFAPEFSHNLFATYLVYLGGPSVSIIYLGIIQGFHWLSPILPNLKWINTALIGILCPIFFLMTFNSVYSGIALKKKQKEDDDILSWIVTSIVSIAMIWFAVGVFPIYPSVIVTGSMEPEIKPGDVILVEKITGIEDINNLKVNDVIQFQRDGIFISHRIIDILNTEENGLQFKTKGDNNQSPDTEPVKSQDIRGTIKYKVSKIGWLTMLIKSDKEISIDL</sequence>
<dbReference type="NCBIfam" id="TIGR02228">
    <property type="entry name" value="sigpep_I_arch"/>
    <property type="match status" value="1"/>
</dbReference>
<organism evidence="8 9">
    <name type="scientific">Sedimentibacter hydroxybenzoicus DSM 7310</name>
    <dbReference type="NCBI Taxonomy" id="1123245"/>
    <lineage>
        <taxon>Bacteria</taxon>
        <taxon>Bacillati</taxon>
        <taxon>Bacillota</taxon>
        <taxon>Tissierellia</taxon>
        <taxon>Sedimentibacter</taxon>
    </lineage>
</organism>
<accession>A0A974BK04</accession>
<dbReference type="PANTHER" id="PTHR10806:SF6">
    <property type="entry name" value="SIGNAL PEPTIDASE COMPLEX CATALYTIC SUBUNIT SEC11"/>
    <property type="match status" value="1"/>
</dbReference>
<evidence type="ECO:0000313" key="9">
    <source>
        <dbReference type="Proteomes" id="UP000611629"/>
    </source>
</evidence>
<dbReference type="InterPro" id="IPR019533">
    <property type="entry name" value="Peptidase_S26"/>
</dbReference>
<feature type="domain" description="Peptidase S26" evidence="7">
    <location>
        <begin position="266"/>
        <end position="331"/>
    </location>
</feature>
<dbReference type="AlphaFoldDB" id="A0A974BK04"/>
<evidence type="ECO:0000256" key="5">
    <source>
        <dbReference type="NCBIfam" id="TIGR02228"/>
    </source>
</evidence>
<feature type="transmembrane region" description="Helical" evidence="6">
    <location>
        <begin position="37"/>
        <end position="62"/>
    </location>
</feature>
<dbReference type="GO" id="GO:0004252">
    <property type="term" value="F:serine-type endopeptidase activity"/>
    <property type="evidence" value="ECO:0007669"/>
    <property type="project" value="UniProtKB-UniRule"/>
</dbReference>
<dbReference type="Proteomes" id="UP000611629">
    <property type="component" value="Unassembled WGS sequence"/>
</dbReference>
<feature type="transmembrane region" description="Helical" evidence="6">
    <location>
        <begin position="12"/>
        <end position="31"/>
    </location>
</feature>
<dbReference type="Pfam" id="PF10502">
    <property type="entry name" value="Peptidase_S26"/>
    <property type="match status" value="1"/>
</dbReference>
<dbReference type="Gene3D" id="2.10.109.10">
    <property type="entry name" value="Umud Fragment, subunit A"/>
    <property type="match status" value="1"/>
</dbReference>
<dbReference type="EMBL" id="JACBNQ010000008">
    <property type="protein sequence ID" value="NYB74276.1"/>
    <property type="molecule type" value="Genomic_DNA"/>
</dbReference>
<comment type="subcellular location">
    <subcellularLocation>
        <location evidence="1">Membrane</location>
    </subcellularLocation>
</comment>
<dbReference type="PANTHER" id="PTHR10806">
    <property type="entry name" value="SIGNAL PEPTIDASE COMPLEX CATALYTIC SUBUNIT SEC11"/>
    <property type="match status" value="1"/>
</dbReference>
<feature type="transmembrane region" description="Helical" evidence="6">
    <location>
        <begin position="78"/>
        <end position="100"/>
    </location>
</feature>
<dbReference type="PRINTS" id="PR00728">
    <property type="entry name" value="SIGNALPTASE"/>
</dbReference>
<dbReference type="EC" id="3.4.21.89" evidence="5"/>
<reference evidence="8" key="1">
    <citation type="submission" date="2020-07" db="EMBL/GenBank/DDBJ databases">
        <title>Genomic analysis of a strain of Sedimentibacter Hydroxybenzoicus DSM7310.</title>
        <authorList>
            <person name="Ma S."/>
        </authorList>
    </citation>
    <scope>NUCLEOTIDE SEQUENCE</scope>
    <source>
        <strain evidence="8">DSM 7310</strain>
    </source>
</reference>
<dbReference type="InterPro" id="IPR036286">
    <property type="entry name" value="LexA/Signal_pep-like_sf"/>
</dbReference>
<evidence type="ECO:0000259" key="7">
    <source>
        <dbReference type="Pfam" id="PF10502"/>
    </source>
</evidence>
<feature type="transmembrane region" description="Helical" evidence="6">
    <location>
        <begin position="230"/>
        <end position="252"/>
    </location>
</feature>
<evidence type="ECO:0000256" key="4">
    <source>
        <dbReference type="ARBA" id="ARBA00023136"/>
    </source>
</evidence>
<feature type="transmembrane region" description="Helical" evidence="6">
    <location>
        <begin position="144"/>
        <end position="163"/>
    </location>
</feature>
<comment type="caution">
    <text evidence="8">The sequence shown here is derived from an EMBL/GenBank/DDBJ whole genome shotgun (WGS) entry which is preliminary data.</text>
</comment>
<protein>
    <recommendedName>
        <fullName evidence="5">Signal peptidase I</fullName>
        <ecNumber evidence="5">3.4.21.89</ecNumber>
    </recommendedName>
</protein>
<dbReference type="GO" id="GO:0009003">
    <property type="term" value="F:signal peptidase activity"/>
    <property type="evidence" value="ECO:0007669"/>
    <property type="project" value="UniProtKB-EC"/>
</dbReference>
<proteinExistence type="predicted"/>
<gene>
    <name evidence="8" type="ORF">HZF24_08975</name>
</gene>
<name>A0A974BK04_SEDHY</name>
<evidence type="ECO:0000256" key="1">
    <source>
        <dbReference type="ARBA" id="ARBA00004370"/>
    </source>
</evidence>
<dbReference type="CDD" id="cd06530">
    <property type="entry name" value="S26_SPase_I"/>
    <property type="match status" value="1"/>
</dbReference>
<keyword evidence="8" id="KW-0378">Hydrolase</keyword>
<dbReference type="SUPFAM" id="SSF51306">
    <property type="entry name" value="LexA/Signal peptidase"/>
    <property type="match status" value="1"/>
</dbReference>
<evidence type="ECO:0000256" key="3">
    <source>
        <dbReference type="ARBA" id="ARBA00022989"/>
    </source>
</evidence>
<feature type="transmembrane region" description="Helical" evidence="6">
    <location>
        <begin position="195"/>
        <end position="218"/>
    </location>
</feature>
<keyword evidence="4 6" id="KW-0472">Membrane</keyword>
<keyword evidence="9" id="KW-1185">Reference proteome</keyword>